<name>A0A0G2ZA98_9BACT</name>
<keyword evidence="4" id="KW-1185">Reference proteome</keyword>
<dbReference type="PROSITE" id="PS50005">
    <property type="entry name" value="TPR"/>
    <property type="match status" value="1"/>
</dbReference>
<evidence type="ECO:0000256" key="2">
    <source>
        <dbReference type="SAM" id="Phobius"/>
    </source>
</evidence>
<organism evidence="3 4">
    <name type="scientific">Kosmotoga pacifica</name>
    <dbReference type="NCBI Taxonomy" id="1330330"/>
    <lineage>
        <taxon>Bacteria</taxon>
        <taxon>Thermotogati</taxon>
        <taxon>Thermotogota</taxon>
        <taxon>Thermotogae</taxon>
        <taxon>Kosmotogales</taxon>
        <taxon>Kosmotogaceae</taxon>
        <taxon>Kosmotoga</taxon>
    </lineage>
</organism>
<protein>
    <submittedName>
        <fullName evidence="3">Uncharacterized protein</fullName>
    </submittedName>
</protein>
<dbReference type="SUPFAM" id="SSF48452">
    <property type="entry name" value="TPR-like"/>
    <property type="match status" value="1"/>
</dbReference>
<dbReference type="Gene3D" id="1.25.40.10">
    <property type="entry name" value="Tetratricopeptide repeat domain"/>
    <property type="match status" value="1"/>
</dbReference>
<dbReference type="STRING" id="1330330.IX53_00145"/>
<feature type="transmembrane region" description="Helical" evidence="2">
    <location>
        <begin position="353"/>
        <end position="371"/>
    </location>
</feature>
<accession>A0A0G2ZA98</accession>
<evidence type="ECO:0000256" key="1">
    <source>
        <dbReference type="PROSITE-ProRule" id="PRU00339"/>
    </source>
</evidence>
<reference evidence="3 4" key="1">
    <citation type="submission" date="2015-04" db="EMBL/GenBank/DDBJ databases">
        <title>Complete Genome Sequence of Kosmotoga pacifica SLHLJ1.</title>
        <authorList>
            <person name="Jiang L.J."/>
            <person name="Shao Z.Z."/>
            <person name="Jebbar M."/>
        </authorList>
    </citation>
    <scope>NUCLEOTIDE SEQUENCE [LARGE SCALE GENOMIC DNA]</scope>
    <source>
        <strain evidence="3 4">SLHLJ1</strain>
    </source>
</reference>
<sequence>MIKRIFLFLFVFSFSIMLGVSVEDAVDLILSPDYIYNISSLEEVGDTELALKAIGNGLVYIETLEWNYKDRFFDYLERVRTENLPKDFQYSLEIVETLVATSTVSSLNLIDFEKTSDLSKAVAVRIYFLDWQQTKDPNSGKKATTFAQELIDRYPNAYFLYKVLFYYHSHSSFGSKEFFEALRQKAIILNPDDDILATIIEGEYNLGMYAELLEDYELMDIPDDNSRFFAAYANIKLGQLGTAEIILKNTAMSKLPKKYASVAYQELGKIAEEEGNVDSAIFYYRKAIENDSNNRQAMIRLGLAYLNSDEKDRYTLARFYLEMSGMEEYDDQVASTLQFLRRKLILDIILKQIGPLIGAVVFGLFFLEYFFNRRRKKQEERAKKES</sequence>
<dbReference type="EMBL" id="CP011232">
    <property type="protein sequence ID" value="AKI96499.1"/>
    <property type="molecule type" value="Genomic_DNA"/>
</dbReference>
<dbReference type="OrthoDB" id="42711at2"/>
<dbReference type="InterPro" id="IPR011990">
    <property type="entry name" value="TPR-like_helical_dom_sf"/>
</dbReference>
<dbReference type="PATRIC" id="fig|1330330.3.peg.29"/>
<keyword evidence="2" id="KW-0812">Transmembrane</keyword>
<dbReference type="AlphaFoldDB" id="A0A0G2ZA98"/>
<feature type="repeat" description="TPR" evidence="1">
    <location>
        <begin position="261"/>
        <end position="294"/>
    </location>
</feature>
<dbReference type="InterPro" id="IPR019734">
    <property type="entry name" value="TPR_rpt"/>
</dbReference>
<gene>
    <name evidence="3" type="ORF">IX53_00145</name>
</gene>
<dbReference type="Proteomes" id="UP000035159">
    <property type="component" value="Chromosome"/>
</dbReference>
<keyword evidence="2" id="KW-0472">Membrane</keyword>
<evidence type="ECO:0000313" key="3">
    <source>
        <dbReference type="EMBL" id="AKI96499.1"/>
    </source>
</evidence>
<evidence type="ECO:0000313" key="4">
    <source>
        <dbReference type="Proteomes" id="UP000035159"/>
    </source>
</evidence>
<dbReference type="RefSeq" id="WP_047753634.1">
    <property type="nucleotide sequence ID" value="NZ_CAJUHA010000010.1"/>
</dbReference>
<keyword evidence="1" id="KW-0802">TPR repeat</keyword>
<keyword evidence="2" id="KW-1133">Transmembrane helix</keyword>
<dbReference type="KEGG" id="kpf:IX53_00145"/>
<proteinExistence type="predicted"/>
<dbReference type="SMART" id="SM00028">
    <property type="entry name" value="TPR"/>
    <property type="match status" value="1"/>
</dbReference>